<dbReference type="Pfam" id="PF07727">
    <property type="entry name" value="RVT_2"/>
    <property type="match status" value="1"/>
</dbReference>
<keyword evidence="1" id="KW-0472">Membrane</keyword>
<protein>
    <recommendedName>
        <fullName evidence="2">Reverse transcriptase Ty1/copia-type domain-containing protein</fullName>
    </recommendedName>
</protein>
<organism evidence="3">
    <name type="scientific">Solanum lycopersicum</name>
    <name type="common">Tomato</name>
    <name type="synonym">Lycopersicon esculentum</name>
    <dbReference type="NCBI Taxonomy" id="4081"/>
    <lineage>
        <taxon>Eukaryota</taxon>
        <taxon>Viridiplantae</taxon>
        <taxon>Streptophyta</taxon>
        <taxon>Embryophyta</taxon>
        <taxon>Tracheophyta</taxon>
        <taxon>Spermatophyta</taxon>
        <taxon>Magnoliopsida</taxon>
        <taxon>eudicotyledons</taxon>
        <taxon>Gunneridae</taxon>
        <taxon>Pentapetalae</taxon>
        <taxon>asterids</taxon>
        <taxon>lamiids</taxon>
        <taxon>Solanales</taxon>
        <taxon>Solanaceae</taxon>
        <taxon>Solanoideae</taxon>
        <taxon>Solaneae</taxon>
        <taxon>Solanum</taxon>
        <taxon>Solanum subgen. Lycopersicon</taxon>
    </lineage>
</organism>
<dbReference type="Gramene" id="Solyc01g050043.1.1">
    <property type="protein sequence ID" value="Solyc01g050043.1.1"/>
    <property type="gene ID" value="Solyc01g050043.1"/>
</dbReference>
<dbReference type="AlphaFoldDB" id="A0A3Q7ED25"/>
<keyword evidence="4" id="KW-1185">Reference proteome</keyword>
<dbReference type="InParanoid" id="A0A3Q7ED25"/>
<accession>A0A3Q7ED25</accession>
<proteinExistence type="predicted"/>
<dbReference type="EnsemblPlants" id="Solyc01g050043.1.1">
    <property type="protein sequence ID" value="Solyc01g050043.1.1"/>
    <property type="gene ID" value="Solyc01g050043.1"/>
</dbReference>
<keyword evidence="1" id="KW-0812">Transmembrane</keyword>
<name>A0A3Q7ED25_SOLLC</name>
<evidence type="ECO:0000256" key="1">
    <source>
        <dbReference type="SAM" id="Phobius"/>
    </source>
</evidence>
<evidence type="ECO:0000313" key="4">
    <source>
        <dbReference type="Proteomes" id="UP000004994"/>
    </source>
</evidence>
<dbReference type="InterPro" id="IPR013103">
    <property type="entry name" value="RVT_2"/>
</dbReference>
<reference evidence="3" key="1">
    <citation type="journal article" date="2012" name="Nature">
        <title>The tomato genome sequence provides insights into fleshy fruit evolution.</title>
        <authorList>
            <consortium name="Tomato Genome Consortium"/>
        </authorList>
    </citation>
    <scope>NUCLEOTIDE SEQUENCE [LARGE SCALE GENOMIC DNA]</scope>
    <source>
        <strain evidence="3">cv. Heinz 1706</strain>
    </source>
</reference>
<sequence length="150" mass="17404">MSGNSMIYLLLYVYDILIAANNITEINFLNKLLSKEFDMKDLGAAKKILGMLISIENWYIEKVLERFNMHMSKPSYKCISLWMMWGICQRYMTNPRKRHCEAVKWILRHLTGSHDVGLTFRKVKSSSQLESLPFVLIDRSSQGSYALTDG</sequence>
<evidence type="ECO:0000313" key="3">
    <source>
        <dbReference type="EnsemblPlants" id="Solyc01g050043.1.1"/>
    </source>
</evidence>
<feature type="transmembrane region" description="Helical" evidence="1">
    <location>
        <begin position="6"/>
        <end position="29"/>
    </location>
</feature>
<keyword evidence="1" id="KW-1133">Transmembrane helix</keyword>
<reference evidence="3" key="2">
    <citation type="submission" date="2019-01" db="UniProtKB">
        <authorList>
            <consortium name="EnsemblPlants"/>
        </authorList>
    </citation>
    <scope>IDENTIFICATION</scope>
    <source>
        <strain evidence="3">cv. Heinz 1706</strain>
    </source>
</reference>
<feature type="domain" description="Reverse transcriptase Ty1/copia-type" evidence="2">
    <location>
        <begin position="3"/>
        <end position="74"/>
    </location>
</feature>
<evidence type="ECO:0000259" key="2">
    <source>
        <dbReference type="Pfam" id="PF07727"/>
    </source>
</evidence>
<dbReference type="Proteomes" id="UP000004994">
    <property type="component" value="Chromosome 1"/>
</dbReference>